<evidence type="ECO:0000313" key="1">
    <source>
        <dbReference type="EMBL" id="MCB6182046.1"/>
    </source>
</evidence>
<dbReference type="RefSeq" id="WP_227177434.1">
    <property type="nucleotide sequence ID" value="NZ_JAJBZT010000001.1"/>
</dbReference>
<comment type="caution">
    <text evidence="1">The sequence shown here is derived from an EMBL/GenBank/DDBJ whole genome shotgun (WGS) entry which is preliminary data.</text>
</comment>
<gene>
    <name evidence="1" type="ORF">LIN78_00555</name>
</gene>
<protein>
    <submittedName>
        <fullName evidence="1">Uncharacterized protein</fullName>
    </submittedName>
</protein>
<proteinExistence type="predicted"/>
<name>A0ABS8D1I2_9NEIS</name>
<dbReference type="EMBL" id="JAJBZT010000001">
    <property type="protein sequence ID" value="MCB6182046.1"/>
    <property type="molecule type" value="Genomic_DNA"/>
</dbReference>
<sequence>MKMDDLFTNANLSDRAKAAIALQVPDSGEAWLDDMIRQAIIKETAKEAMQAFISKNDTGLSINTEKVLVKSFQIADAFLQQFEKKRLG</sequence>
<evidence type="ECO:0000313" key="2">
    <source>
        <dbReference type="Proteomes" id="UP001165395"/>
    </source>
</evidence>
<reference evidence="1" key="1">
    <citation type="submission" date="2021-10" db="EMBL/GenBank/DDBJ databases">
        <title>The complete genome sequence of Leeia sp. TBRC 13508.</title>
        <authorList>
            <person name="Charoenyingcharoen P."/>
            <person name="Yukphan P."/>
        </authorList>
    </citation>
    <scope>NUCLEOTIDE SEQUENCE</scope>
    <source>
        <strain evidence="1">TBRC 13508</strain>
    </source>
</reference>
<accession>A0ABS8D1I2</accession>
<keyword evidence="2" id="KW-1185">Reference proteome</keyword>
<dbReference type="Proteomes" id="UP001165395">
    <property type="component" value="Unassembled WGS sequence"/>
</dbReference>
<organism evidence="1 2">
    <name type="scientific">Leeia speluncae</name>
    <dbReference type="NCBI Taxonomy" id="2884804"/>
    <lineage>
        <taxon>Bacteria</taxon>
        <taxon>Pseudomonadati</taxon>
        <taxon>Pseudomonadota</taxon>
        <taxon>Betaproteobacteria</taxon>
        <taxon>Neisseriales</taxon>
        <taxon>Leeiaceae</taxon>
        <taxon>Leeia</taxon>
    </lineage>
</organism>